<feature type="compositionally biased region" description="Basic and acidic residues" evidence="1">
    <location>
        <begin position="762"/>
        <end position="785"/>
    </location>
</feature>
<feature type="compositionally biased region" description="Basic residues" evidence="1">
    <location>
        <begin position="211"/>
        <end position="225"/>
    </location>
</feature>
<evidence type="ECO:0000256" key="1">
    <source>
        <dbReference type="SAM" id="MobiDB-lite"/>
    </source>
</evidence>
<dbReference type="Proteomes" id="UP000479691">
    <property type="component" value="Unassembled WGS sequence"/>
</dbReference>
<feature type="compositionally biased region" description="Polar residues" evidence="1">
    <location>
        <begin position="495"/>
        <end position="504"/>
    </location>
</feature>
<organism evidence="2 3">
    <name type="scientific">Orbilia oligospora</name>
    <name type="common">Nematode-trapping fungus</name>
    <name type="synonym">Arthrobotrys oligospora</name>
    <dbReference type="NCBI Taxonomy" id="2813651"/>
    <lineage>
        <taxon>Eukaryota</taxon>
        <taxon>Fungi</taxon>
        <taxon>Dikarya</taxon>
        <taxon>Ascomycota</taxon>
        <taxon>Pezizomycotina</taxon>
        <taxon>Orbiliomycetes</taxon>
        <taxon>Orbiliales</taxon>
        <taxon>Orbiliaceae</taxon>
        <taxon>Orbilia</taxon>
    </lineage>
</organism>
<feature type="region of interest" description="Disordered" evidence="1">
    <location>
        <begin position="24"/>
        <end position="78"/>
    </location>
</feature>
<gene>
    <name evidence="2" type="ORF">TWF788_006475</name>
</gene>
<protein>
    <submittedName>
        <fullName evidence="2">Uncharacterized protein</fullName>
    </submittedName>
</protein>
<sequence length="895" mass="100389">MPYPPNYFTSAIEEARREDYELQNLCLPPPSPAELRRQRRRQAYPTRFPPSPPPSPELQRPPPITRLEPHTPRPQQQLAVGPGRRFDYLASIHTEASAIIKDLNSSLERESAHPDAVCKSVEELQRDQANRVALVPHPLFFGSKTLIPHPTHFTSSTLEIISATMDEENGIHQFPGEDSALVFTTPAFLKASSEDFFMHESPNPYEETPIRPRRSKRSTGGKTKPRGMATPHYTAAADLRSQAEGTLFEGMSPFKQADFDMAEYLNLSPEKQITRTPAPRLAKSRLNQLMETAKPASLGDFAFTTPAPNMNWGGNEENESPIEDMGMRTVTKAIDPRILELDETDDDEIVPLSNVKARTKPFSQRLSDRSSKRRRSNGISTPSERLPLQDLDASAQNTVQAEVPLVTPQKEVFDKSDKSEKSTTPAPSSPCSDSEDLQTPKAIPPKTSVDTTPRIPSTDSVDMKASPSRLPIPTRRTRALSDPPSLPSHLDKTKNQGGESMKTFTFSPNCTWQLEISVQNSSKSKLVQPGPETPTTPKAKPVEVLSEQDKELMESPRYQGLPKSPMQLRKLVIHTQEILEAERRARIEAEKTIEFMNQERQFLMLQLDNAKKRARSRTNSPRTKGTRQDAVSATPAPAVTQASSLYRATTTPARFTDDPRSEGYATDDVTIERRQNPALAAALARHQEDVIANRLTPNEAGRRRREVIREAENSKNMSVDEKVDWNYREERRVWEDKFAHAQTYRKPTEAELEIAAAYARDDAKGEIEERRRARQQQRDRGEESRPTPAARPPSRTNSTRTQTSTSTQSSRPQSMYTRPGSSLSSRRDPVSQTRPGSSLQARPPSSLQTRSGASRPQSTAQSRTQPARPQSRVQSTRPESRQEGPLRQKPVRGNR</sequence>
<feature type="compositionally biased region" description="Pro residues" evidence="1">
    <location>
        <begin position="47"/>
        <end position="64"/>
    </location>
</feature>
<evidence type="ECO:0000313" key="3">
    <source>
        <dbReference type="Proteomes" id="UP000479691"/>
    </source>
</evidence>
<feature type="compositionally biased region" description="Basic and acidic residues" evidence="1">
    <location>
        <begin position="411"/>
        <end position="421"/>
    </location>
</feature>
<dbReference type="PANTHER" id="PTHR48125">
    <property type="entry name" value="LP07818P1"/>
    <property type="match status" value="1"/>
</dbReference>
<feature type="compositionally biased region" description="Low complexity" evidence="1">
    <location>
        <begin position="786"/>
        <end position="814"/>
    </location>
</feature>
<feature type="compositionally biased region" description="Polar residues" evidence="1">
    <location>
        <begin position="448"/>
        <end position="460"/>
    </location>
</feature>
<name>A0A7C8U385_ORBOL</name>
<feature type="compositionally biased region" description="Polar residues" evidence="1">
    <location>
        <begin position="815"/>
        <end position="877"/>
    </location>
</feature>
<reference evidence="2 3" key="1">
    <citation type="submission" date="2019-06" db="EMBL/GenBank/DDBJ databases">
        <authorList>
            <person name="Palmer J.M."/>
        </authorList>
    </citation>
    <scope>NUCLEOTIDE SEQUENCE [LARGE SCALE GENOMIC DNA]</scope>
    <source>
        <strain evidence="2 3">TWF788</strain>
    </source>
</reference>
<feature type="region of interest" description="Disordered" evidence="1">
    <location>
        <begin position="522"/>
        <end position="562"/>
    </location>
</feature>
<feature type="region of interest" description="Disordered" evidence="1">
    <location>
        <begin position="762"/>
        <end position="895"/>
    </location>
</feature>
<feature type="region of interest" description="Disordered" evidence="1">
    <location>
        <begin position="339"/>
        <end position="504"/>
    </location>
</feature>
<dbReference type="AlphaFoldDB" id="A0A7C8U385"/>
<accession>A0A7C8U385</accession>
<feature type="region of interest" description="Disordered" evidence="1">
    <location>
        <begin position="199"/>
        <end position="231"/>
    </location>
</feature>
<dbReference type="EMBL" id="JAABOE010000032">
    <property type="protein sequence ID" value="KAF3181477.1"/>
    <property type="molecule type" value="Genomic_DNA"/>
</dbReference>
<dbReference type="PANTHER" id="PTHR48125:SF10">
    <property type="entry name" value="OS12G0136300 PROTEIN"/>
    <property type="match status" value="1"/>
</dbReference>
<comment type="caution">
    <text evidence="2">The sequence shown here is derived from an EMBL/GenBank/DDBJ whole genome shotgun (WGS) entry which is preliminary data.</text>
</comment>
<feature type="region of interest" description="Disordered" evidence="1">
    <location>
        <begin position="611"/>
        <end position="663"/>
    </location>
</feature>
<feature type="compositionally biased region" description="Polar residues" evidence="1">
    <location>
        <begin position="422"/>
        <end position="432"/>
    </location>
</feature>
<proteinExistence type="predicted"/>
<evidence type="ECO:0000313" key="2">
    <source>
        <dbReference type="EMBL" id="KAF3181477.1"/>
    </source>
</evidence>
<feature type="compositionally biased region" description="Polar residues" evidence="1">
    <location>
        <begin position="640"/>
        <end position="653"/>
    </location>
</feature>